<feature type="binding site" evidence="6">
    <location>
        <position position="220"/>
    </location>
    <ligand>
        <name>FMN</name>
        <dbReference type="ChEBI" id="CHEBI:58210"/>
    </ligand>
</feature>
<gene>
    <name evidence="8" type="ORF">EDM57_10565</name>
</gene>
<evidence type="ECO:0000313" key="9">
    <source>
        <dbReference type="Proteomes" id="UP000268829"/>
    </source>
</evidence>
<evidence type="ECO:0000256" key="1">
    <source>
        <dbReference type="ARBA" id="ARBA00022630"/>
    </source>
</evidence>
<sequence>MAQAPKHLKIGVFLAGTGHHVASWRHPHAQTDGSMNLAYFQKLAKTAERGKLDMLFLADSLSISPDSHPNVLARFEPFTLLSALAAVTAKIGLAATASTTYSEPFHIARQFASLDHISNGRAAWNVVTSSIESTALNFSGEKHPEHSLRYRRAEEFVEVVKGLWDSWEDDALIREQETGVFFDPAMLHELQHHGEFFSVRGPLNVARPPQGHPVIIQAGSSEPGQHLAAKTAEVIFTAQNNLPDAQAFYQSVKAKVVSYGRSPDEVHIMPGIFPVLGDTEEAAQAKFRELQELILPSVGLKILSSYLGGFDLTPYPLDGPLPDVDIPETNSVKSRFELVLNLARREKLTIRQLYQYIAGSRGHHIFVGTPQQLADKMEEWLLQGGCDGFNLMPPLLPEGLDVFVDEVVPILQQRGLFRTEYEGNTLREHLGLKRPVNRYTNRQAAGTHASS</sequence>
<dbReference type="EMBL" id="RHHS01000025">
    <property type="protein sequence ID" value="RNB57150.1"/>
    <property type="molecule type" value="Genomic_DNA"/>
</dbReference>
<keyword evidence="2 6" id="KW-0288">FMN</keyword>
<dbReference type="PANTHER" id="PTHR30011:SF16">
    <property type="entry name" value="C2H2 FINGER DOMAIN TRANSCRIPTION FACTOR (EUROFUNG)-RELATED"/>
    <property type="match status" value="1"/>
</dbReference>
<dbReference type="Gene3D" id="3.20.20.30">
    <property type="entry name" value="Luciferase-like domain"/>
    <property type="match status" value="1"/>
</dbReference>
<evidence type="ECO:0000256" key="6">
    <source>
        <dbReference type="PIRSR" id="PIRSR000337-1"/>
    </source>
</evidence>
<proteinExistence type="inferred from homology"/>
<dbReference type="AlphaFoldDB" id="A0A3M8B1H9"/>
<dbReference type="CDD" id="cd01095">
    <property type="entry name" value="Nitrilotriacetate_monoxgenase"/>
    <property type="match status" value="1"/>
</dbReference>
<feature type="binding site" evidence="6">
    <location>
        <position position="150"/>
    </location>
    <ligand>
        <name>FMN</name>
        <dbReference type="ChEBI" id="CHEBI:58210"/>
    </ligand>
</feature>
<dbReference type="SUPFAM" id="SSF51679">
    <property type="entry name" value="Bacterial luciferase-like"/>
    <property type="match status" value="1"/>
</dbReference>
<feature type="binding site" evidence="6">
    <location>
        <position position="221"/>
    </location>
    <ligand>
        <name>FMN</name>
        <dbReference type="ChEBI" id="CHEBI:58210"/>
    </ligand>
</feature>
<evidence type="ECO:0000256" key="5">
    <source>
        <dbReference type="ARBA" id="ARBA00033748"/>
    </source>
</evidence>
<evidence type="ECO:0000256" key="4">
    <source>
        <dbReference type="ARBA" id="ARBA00023033"/>
    </source>
</evidence>
<dbReference type="GO" id="GO:0004497">
    <property type="term" value="F:monooxygenase activity"/>
    <property type="evidence" value="ECO:0007669"/>
    <property type="project" value="UniProtKB-KW"/>
</dbReference>
<dbReference type="Pfam" id="PF00296">
    <property type="entry name" value="Bac_luciferase"/>
    <property type="match status" value="1"/>
</dbReference>
<dbReference type="PANTHER" id="PTHR30011">
    <property type="entry name" value="ALKANESULFONATE MONOOXYGENASE-RELATED"/>
    <property type="match status" value="1"/>
</dbReference>
<dbReference type="RefSeq" id="WP_122904730.1">
    <property type="nucleotide sequence ID" value="NZ_RHHS01000025.1"/>
</dbReference>
<comment type="caution">
    <text evidence="8">The sequence shown here is derived from an EMBL/GenBank/DDBJ whole genome shotgun (WGS) entry which is preliminary data.</text>
</comment>
<dbReference type="InterPro" id="IPR036661">
    <property type="entry name" value="Luciferase-like_sf"/>
</dbReference>
<dbReference type="Proteomes" id="UP000268829">
    <property type="component" value="Unassembled WGS sequence"/>
</dbReference>
<accession>A0A3M8B1H9</accession>
<feature type="domain" description="Luciferase-like" evidence="7">
    <location>
        <begin position="19"/>
        <end position="380"/>
    </location>
</feature>
<keyword evidence="3" id="KW-0560">Oxidoreductase</keyword>
<organism evidence="8 9">
    <name type="scientific">Brevibacillus gelatini</name>
    <dbReference type="NCBI Taxonomy" id="1655277"/>
    <lineage>
        <taxon>Bacteria</taxon>
        <taxon>Bacillati</taxon>
        <taxon>Bacillota</taxon>
        <taxon>Bacilli</taxon>
        <taxon>Bacillales</taxon>
        <taxon>Paenibacillaceae</taxon>
        <taxon>Brevibacillus</taxon>
    </lineage>
</organism>
<name>A0A3M8B1H9_9BACL</name>
<keyword evidence="4" id="KW-0503">Monooxygenase</keyword>
<reference evidence="8 9" key="1">
    <citation type="submission" date="2018-10" db="EMBL/GenBank/DDBJ databases">
        <title>Phylogenomics of Brevibacillus.</title>
        <authorList>
            <person name="Dunlap C."/>
        </authorList>
    </citation>
    <scope>NUCLEOTIDE SEQUENCE [LARGE SCALE GENOMIC DNA]</scope>
    <source>
        <strain evidence="8 9">DSM 100115</strain>
    </source>
</reference>
<protein>
    <submittedName>
        <fullName evidence="8">LLM class flavin-dependent oxidoreductase</fullName>
    </submittedName>
</protein>
<dbReference type="InterPro" id="IPR016215">
    <property type="entry name" value="NTA_MOA"/>
</dbReference>
<feature type="binding site" evidence="6">
    <location>
        <position position="146"/>
    </location>
    <ligand>
        <name>FMN</name>
        <dbReference type="ChEBI" id="CHEBI:58210"/>
    </ligand>
</feature>
<dbReference type="InterPro" id="IPR011251">
    <property type="entry name" value="Luciferase-like_dom"/>
</dbReference>
<dbReference type="InterPro" id="IPR051260">
    <property type="entry name" value="Diverse_substr_monoxygenases"/>
</dbReference>
<keyword evidence="1 6" id="KW-0285">Flavoprotein</keyword>
<evidence type="ECO:0000259" key="7">
    <source>
        <dbReference type="Pfam" id="PF00296"/>
    </source>
</evidence>
<dbReference type="PIRSF" id="PIRSF000337">
    <property type="entry name" value="NTA_MOA"/>
    <property type="match status" value="1"/>
</dbReference>
<evidence type="ECO:0000256" key="2">
    <source>
        <dbReference type="ARBA" id="ARBA00022643"/>
    </source>
</evidence>
<evidence type="ECO:0000256" key="3">
    <source>
        <dbReference type="ARBA" id="ARBA00023002"/>
    </source>
</evidence>
<feature type="binding site" evidence="6">
    <location>
        <position position="96"/>
    </location>
    <ligand>
        <name>FMN</name>
        <dbReference type="ChEBI" id="CHEBI:58210"/>
    </ligand>
</feature>
<comment type="similarity">
    <text evidence="5">Belongs to the NtaA/SnaA/DszA monooxygenase family.</text>
</comment>
<feature type="binding site" evidence="6">
    <location>
        <position position="59"/>
    </location>
    <ligand>
        <name>FMN</name>
        <dbReference type="ChEBI" id="CHEBI:58210"/>
    </ligand>
</feature>
<evidence type="ECO:0000313" key="8">
    <source>
        <dbReference type="EMBL" id="RNB57150.1"/>
    </source>
</evidence>
<dbReference type="GO" id="GO:0016705">
    <property type="term" value="F:oxidoreductase activity, acting on paired donors, with incorporation or reduction of molecular oxygen"/>
    <property type="evidence" value="ECO:0007669"/>
    <property type="project" value="InterPro"/>
</dbReference>
<dbReference type="NCBIfam" id="TIGR03860">
    <property type="entry name" value="FMN_nitrolo"/>
    <property type="match status" value="1"/>
</dbReference>
<dbReference type="OrthoDB" id="3265338at2"/>
<keyword evidence="9" id="KW-1185">Reference proteome</keyword>